<dbReference type="Pfam" id="PF14825">
    <property type="entry name" value="CFAP77"/>
    <property type="match status" value="1"/>
</dbReference>
<gene>
    <name evidence="1" type="ORF">WJX75_008370</name>
</gene>
<dbReference type="Proteomes" id="UP001491310">
    <property type="component" value="Unassembled WGS sequence"/>
</dbReference>
<organism evidence="1 2">
    <name type="scientific">Coccomyxa subellipsoidea</name>
    <dbReference type="NCBI Taxonomy" id="248742"/>
    <lineage>
        <taxon>Eukaryota</taxon>
        <taxon>Viridiplantae</taxon>
        <taxon>Chlorophyta</taxon>
        <taxon>core chlorophytes</taxon>
        <taxon>Trebouxiophyceae</taxon>
        <taxon>Trebouxiophyceae incertae sedis</taxon>
        <taxon>Coccomyxaceae</taxon>
        <taxon>Coccomyxa</taxon>
    </lineage>
</organism>
<dbReference type="InterPro" id="IPR029147">
    <property type="entry name" value="CFAP77"/>
</dbReference>
<evidence type="ECO:0000313" key="2">
    <source>
        <dbReference type="Proteomes" id="UP001491310"/>
    </source>
</evidence>
<accession>A0ABR2YC11</accession>
<evidence type="ECO:0000313" key="1">
    <source>
        <dbReference type="EMBL" id="KAK9901685.1"/>
    </source>
</evidence>
<dbReference type="PANTHER" id="PTHR28617">
    <property type="entry name" value="CILIA- AND FLAGELLA-ASSOCIATED PROTEIN 77"/>
    <property type="match status" value="1"/>
</dbReference>
<name>A0ABR2YC11_9CHLO</name>
<dbReference type="PANTHER" id="PTHR28617:SF1">
    <property type="entry name" value="CILIA- AND FLAGELLA-ASSOCIATED PROTEIN 77"/>
    <property type="match status" value="1"/>
</dbReference>
<proteinExistence type="predicted"/>
<protein>
    <submittedName>
        <fullName evidence="1">Uncharacterized protein</fullName>
    </submittedName>
</protein>
<sequence length="225" mass="24629">MKTNHLLDHADIGKVKKITFSAPGKDKVFGYTRPHDPEDAGAVMQHWVVHRLKSAEETGPDYRSMNKHAAICGLTRADQQQPFRVAHPQTLARGIATHKPPPPLPSDANPRHIYGSPSTYRSQEQIRIAGRDDPKIQQLVQGSFQWDWVHAHSARAHAATCAAAVTNRPVARSFKAADGHGAAAAQAGAGKTGTSLENFKLSKFKRVAARTNTFRQPPMQRAVQA</sequence>
<comment type="caution">
    <text evidence="1">The sequence shown here is derived from an EMBL/GenBank/DDBJ whole genome shotgun (WGS) entry which is preliminary data.</text>
</comment>
<dbReference type="EMBL" id="JALJOT010000017">
    <property type="protein sequence ID" value="KAK9901685.1"/>
    <property type="molecule type" value="Genomic_DNA"/>
</dbReference>
<reference evidence="1 2" key="1">
    <citation type="journal article" date="2024" name="Nat. Commun.">
        <title>Phylogenomics reveals the evolutionary origins of lichenization in chlorophyte algae.</title>
        <authorList>
            <person name="Puginier C."/>
            <person name="Libourel C."/>
            <person name="Otte J."/>
            <person name="Skaloud P."/>
            <person name="Haon M."/>
            <person name="Grisel S."/>
            <person name="Petersen M."/>
            <person name="Berrin J.G."/>
            <person name="Delaux P.M."/>
            <person name="Dal Grande F."/>
            <person name="Keller J."/>
        </authorList>
    </citation>
    <scope>NUCLEOTIDE SEQUENCE [LARGE SCALE GENOMIC DNA]</scope>
    <source>
        <strain evidence="1 2">SAG 216-7</strain>
    </source>
</reference>
<keyword evidence="2" id="KW-1185">Reference proteome</keyword>